<gene>
    <name evidence="1" type="ORF">DSO57_1022352</name>
</gene>
<protein>
    <submittedName>
        <fullName evidence="1">Uncharacterized protein</fullName>
    </submittedName>
</protein>
<dbReference type="EMBL" id="QTSX02004372">
    <property type="protein sequence ID" value="KAJ9065181.1"/>
    <property type="molecule type" value="Genomic_DNA"/>
</dbReference>
<comment type="caution">
    <text evidence="1">The sequence shown here is derived from an EMBL/GenBank/DDBJ whole genome shotgun (WGS) entry which is preliminary data.</text>
</comment>
<dbReference type="Proteomes" id="UP001165960">
    <property type="component" value="Unassembled WGS sequence"/>
</dbReference>
<keyword evidence="2" id="KW-1185">Reference proteome</keyword>
<reference evidence="1" key="1">
    <citation type="submission" date="2022-04" db="EMBL/GenBank/DDBJ databases">
        <title>Genome of the entomopathogenic fungus Entomophthora muscae.</title>
        <authorList>
            <person name="Elya C."/>
            <person name="Lovett B.R."/>
            <person name="Lee E."/>
            <person name="Macias A.M."/>
            <person name="Hajek A.E."/>
            <person name="De Bivort B.L."/>
            <person name="Kasson M.T."/>
            <person name="De Fine Licht H.H."/>
            <person name="Stajich J.E."/>
        </authorList>
    </citation>
    <scope>NUCLEOTIDE SEQUENCE</scope>
    <source>
        <strain evidence="1">Berkeley</strain>
    </source>
</reference>
<organism evidence="1 2">
    <name type="scientific">Entomophthora muscae</name>
    <dbReference type="NCBI Taxonomy" id="34485"/>
    <lineage>
        <taxon>Eukaryota</taxon>
        <taxon>Fungi</taxon>
        <taxon>Fungi incertae sedis</taxon>
        <taxon>Zoopagomycota</taxon>
        <taxon>Entomophthoromycotina</taxon>
        <taxon>Entomophthoromycetes</taxon>
        <taxon>Entomophthorales</taxon>
        <taxon>Entomophthoraceae</taxon>
        <taxon>Entomophthora</taxon>
    </lineage>
</organism>
<evidence type="ECO:0000313" key="1">
    <source>
        <dbReference type="EMBL" id="KAJ9065181.1"/>
    </source>
</evidence>
<proteinExistence type="predicted"/>
<name>A0ACC2SSN0_9FUNG</name>
<accession>A0ACC2SSN0</accession>
<evidence type="ECO:0000313" key="2">
    <source>
        <dbReference type="Proteomes" id="UP001165960"/>
    </source>
</evidence>
<sequence length="254" mass="28593">MKYLPFNIAIRLVHVVRYVKGRLIKCPLQVWKLGCSIPTVQEPQHEPEEHQSSPVQHCQTPTPQRAGMSPEELQRHYREGLCFHCHEAGHLTRAYPKKNFTPIYLDQIKAFSQSYKFFLVSVNVNGTLQLLKTFIDTGVDESFIDAELAQELGLNTSGNCLQIILGNSTYDKGNNAYPPSFILLKGFLHPLILGDSWSDRQDFILNYLEQTVTLGDKGNLDTVPFCTKPEELTQGLMIIQIEPSVAALPAPLAK</sequence>